<accession>A0ACB9VPM6</accession>
<sequence>MKREEMETENNMWKLRANRARKILSTFEFGPFYYSIKFGLEFNVGFSAKKNISVDNLRDYHLLEVAKFAIAMNSSKQDFIMEILEHNFDFGLQSYKTKDWILRDGTKVQSDPRKIVQNNGNQVGDGCGSPLQGNLQIKEEDWHPCYGNIKPEPDSEDKYCPLHDDVKTESNPEDVAHFVPGDPTGVLGHTLMTALPDSERHKTEPENENVQYYILGAPQGSVTHPNTACNLNTEWEFENVEYSVPVETEESQEYSMVIIGHGNESTLIKEEEDNVPVDLYHYGGQ</sequence>
<organism evidence="1 2">
    <name type="scientific">Chaenocephalus aceratus</name>
    <name type="common">Blackfin icefish</name>
    <name type="synonym">Chaenichthys aceratus</name>
    <dbReference type="NCBI Taxonomy" id="36190"/>
    <lineage>
        <taxon>Eukaryota</taxon>
        <taxon>Metazoa</taxon>
        <taxon>Chordata</taxon>
        <taxon>Craniata</taxon>
        <taxon>Vertebrata</taxon>
        <taxon>Euteleostomi</taxon>
        <taxon>Actinopterygii</taxon>
        <taxon>Neopterygii</taxon>
        <taxon>Teleostei</taxon>
        <taxon>Neoteleostei</taxon>
        <taxon>Acanthomorphata</taxon>
        <taxon>Eupercaria</taxon>
        <taxon>Perciformes</taxon>
        <taxon>Notothenioidei</taxon>
        <taxon>Channichthyidae</taxon>
        <taxon>Chaenocephalus</taxon>
    </lineage>
</organism>
<gene>
    <name evidence="1" type="ORF">KUCAC02_019635</name>
</gene>
<keyword evidence="2" id="KW-1185">Reference proteome</keyword>
<dbReference type="EMBL" id="CM043808">
    <property type="protein sequence ID" value="KAI4801764.1"/>
    <property type="molecule type" value="Genomic_DNA"/>
</dbReference>
<proteinExistence type="predicted"/>
<reference evidence="1" key="1">
    <citation type="submission" date="2022-05" db="EMBL/GenBank/DDBJ databases">
        <title>Chromosome-level genome of Chaenocephalus aceratus.</title>
        <authorList>
            <person name="Park H."/>
        </authorList>
    </citation>
    <scope>NUCLEOTIDE SEQUENCE</scope>
    <source>
        <strain evidence="1">KU_202001</strain>
    </source>
</reference>
<name>A0ACB9VPM6_CHAAC</name>
<comment type="caution">
    <text evidence="1">The sequence shown here is derived from an EMBL/GenBank/DDBJ whole genome shotgun (WGS) entry which is preliminary data.</text>
</comment>
<evidence type="ECO:0000313" key="1">
    <source>
        <dbReference type="EMBL" id="KAI4801764.1"/>
    </source>
</evidence>
<protein>
    <submittedName>
        <fullName evidence="1">Uncharacterized protein</fullName>
    </submittedName>
</protein>
<evidence type="ECO:0000313" key="2">
    <source>
        <dbReference type="Proteomes" id="UP001057452"/>
    </source>
</evidence>
<dbReference type="Proteomes" id="UP001057452">
    <property type="component" value="Chromosome 24"/>
</dbReference>